<dbReference type="InterPro" id="IPR005546">
    <property type="entry name" value="Autotransporte_beta"/>
</dbReference>
<dbReference type="HOGENOM" id="CLU_313267_0_0_5"/>
<dbReference type="EMBL" id="AP012603">
    <property type="protein sequence ID" value="BAM91612.1"/>
    <property type="molecule type" value="Genomic_DNA"/>
</dbReference>
<name>M4ZCV1_9BRAD</name>
<feature type="domain" description="Autotransporter" evidence="1">
    <location>
        <begin position="723"/>
        <end position="1004"/>
    </location>
</feature>
<dbReference type="InterPro" id="IPR036709">
    <property type="entry name" value="Autotransporte_beta_dom_sf"/>
</dbReference>
<dbReference type="Gene3D" id="2.40.128.130">
    <property type="entry name" value="Autotransporter beta-domain"/>
    <property type="match status" value="1"/>
</dbReference>
<evidence type="ECO:0000313" key="2">
    <source>
        <dbReference type="EMBL" id="BAM91612.1"/>
    </source>
</evidence>
<proteinExistence type="predicted"/>
<dbReference type="AlphaFoldDB" id="M4ZCV1"/>
<dbReference type="Proteomes" id="UP000011841">
    <property type="component" value="Chromosome"/>
</dbReference>
<dbReference type="SUPFAM" id="SSF103515">
    <property type="entry name" value="Autotransporter"/>
    <property type="match status" value="1"/>
</dbReference>
<dbReference type="PROSITE" id="PS51208">
    <property type="entry name" value="AUTOTRANSPORTER"/>
    <property type="match status" value="1"/>
</dbReference>
<organism evidence="2 3">
    <name type="scientific">Bradyrhizobium oligotrophicum S58</name>
    <dbReference type="NCBI Taxonomy" id="1245469"/>
    <lineage>
        <taxon>Bacteria</taxon>
        <taxon>Pseudomonadati</taxon>
        <taxon>Pseudomonadota</taxon>
        <taxon>Alphaproteobacteria</taxon>
        <taxon>Hyphomicrobiales</taxon>
        <taxon>Nitrobacteraceae</taxon>
        <taxon>Bradyrhizobium</taxon>
    </lineage>
</organism>
<dbReference type="PATRIC" id="fig|1245469.3.peg.5767"/>
<protein>
    <submittedName>
        <fullName evidence="2">Putative outer membrane autotransporter protein</fullName>
    </submittedName>
</protein>
<dbReference type="eggNOG" id="COG4625">
    <property type="taxonomic scope" value="Bacteria"/>
</dbReference>
<keyword evidence="3" id="KW-1185">Reference proteome</keyword>
<reference evidence="2 3" key="1">
    <citation type="journal article" date="2013" name="Appl. Environ. Microbiol.">
        <title>Genome analysis suggests that the soil oligotrophic bacterium Agromonas oligotrophica (Bradyrhizobium oligotrophicum) is a nitrogen-fixing symbiont of Aeschynomene indica.</title>
        <authorList>
            <person name="Okubo T."/>
            <person name="Fukushima S."/>
            <person name="Itakura M."/>
            <person name="Oshima K."/>
            <person name="Longtonglang A."/>
            <person name="Teaumroong N."/>
            <person name="Mitsui H."/>
            <person name="Hattori M."/>
            <person name="Hattori R."/>
            <person name="Hattori T."/>
            <person name="Minamisawa K."/>
        </authorList>
    </citation>
    <scope>NUCLEOTIDE SEQUENCE [LARGE SCALE GENOMIC DNA]</scope>
    <source>
        <strain evidence="2 3">S58</strain>
    </source>
</reference>
<dbReference type="Pfam" id="PF03797">
    <property type="entry name" value="Autotransporter"/>
    <property type="match status" value="1"/>
</dbReference>
<dbReference type="SMART" id="SM00869">
    <property type="entry name" value="Autotransporter"/>
    <property type="match status" value="1"/>
</dbReference>
<accession>M4ZCV1</accession>
<dbReference type="STRING" id="1245469.S58_56350"/>
<sequence length="1004" mass="101550">MVTGEARAECTTPGLTVTCSGSITSAVAVYDAAAGTATPSSGSNSYTPANPAFPATGYNPNPPTTIVTLDSTAVRNLTTNTQAGLADRGMIAANFSNAEDPAVNNVVINNAGWLSLTTSQLSAGRLHVIVADSQVNRFTVNNTGTLAVAQNFFGTFDSTKLSVSIGATATGRYNGTNLAIISALYSDDNTNSFVVNNRAGGTISATGNYAAAYYGRADTTITNSGTIANTSWTAASRFSDGHWAVGAFAGAEFDTIPGSNPDSPLYKFDASGNVTVTETKALTLTNNAGGVIKGDILALDTNPLTTAAGLAAGSSFPLTGSGSNSGPRDSIVANAGLIQGNIYLGSGQHDVSNNGTIAGSISVDQSASRGSFAKATAGTVAGTYSSSGSGTDANGNACPTAGANTTDPLCAASTNQAATFFGARTFNLVNTGTLGGDITINDQDGATNTILLKGAGFSGNVVAQNGLGSNSLTLDGVTSLASIVNFGMLDLMKSQVTVSGGAGVQLVDGAVLRTTIFGPGGTAAAPSTRIGNITGTVTFAGAGTVAPTLQGIVRNGDVYRIATSVSATPLDVDFASALVGFTADTSTGALLLNASVRSPATIAGISPSSLAALNGLFGYNGSSAQVQALGGAVQSLGTDREVRNAGDQLRPFVNGAQVQVPLSTASLFQNQIDNRLTAAAASPNSRVASAFADDTDPLTSMLMAFNSTKARPTVKAPLAPAIAPEPERTVWGSLIGTNTSQHDVAGVAGYSGNTGGLVAGIDQRIDSAFRVGAAFGYATSAMDDRTAAGDAVGMQHYQGTVYGAYAQPSWYVNGSAGIALVDYTTTRRINFAGFTDTVSGSHKGWLTLARGEFGMPVKVDRAVLTPFAGVTYGRLDQQAYTEASAAGAALTIAKQTTNSVRSNLGLRSTVPLLVTSTYGFGLETLAAWRHEFGNTAQNVTAAFAGGGATFFAAGPSPERNLAELGAALKLVAFGERQSVSLGYNAVMGSQYLEQSAVLKVRAEF</sequence>
<evidence type="ECO:0000313" key="3">
    <source>
        <dbReference type="Proteomes" id="UP000011841"/>
    </source>
</evidence>
<dbReference type="KEGG" id="aol:S58_56350"/>
<gene>
    <name evidence="2" type="ORF">S58_56350</name>
</gene>
<evidence type="ECO:0000259" key="1">
    <source>
        <dbReference type="PROSITE" id="PS51208"/>
    </source>
</evidence>
<dbReference type="InterPro" id="IPR006315">
    <property type="entry name" value="OM_autotransptr_brl_dom"/>
</dbReference>
<dbReference type="GO" id="GO:0019867">
    <property type="term" value="C:outer membrane"/>
    <property type="evidence" value="ECO:0007669"/>
    <property type="project" value="InterPro"/>
</dbReference>
<dbReference type="NCBIfam" id="TIGR01414">
    <property type="entry name" value="autotrans_barl"/>
    <property type="match status" value="1"/>
</dbReference>